<feature type="region of interest" description="Disordered" evidence="9">
    <location>
        <begin position="357"/>
        <end position="394"/>
    </location>
</feature>
<dbReference type="GeneTree" id="ENSGT00950000182914"/>
<feature type="transmembrane region" description="Helical" evidence="10">
    <location>
        <begin position="152"/>
        <end position="171"/>
    </location>
</feature>
<evidence type="ECO:0000313" key="11">
    <source>
        <dbReference type="Ensembl" id="ENSOSIP00000014488.1"/>
    </source>
</evidence>
<feature type="transmembrane region" description="Helical" evidence="10">
    <location>
        <begin position="84"/>
        <end position="105"/>
    </location>
</feature>
<dbReference type="AlphaFoldDB" id="A0A8C7XJH2"/>
<feature type="compositionally biased region" description="Basic and acidic residues" evidence="9">
    <location>
        <begin position="753"/>
        <end position="762"/>
    </location>
</feature>
<evidence type="ECO:0000256" key="1">
    <source>
        <dbReference type="ARBA" id="ARBA00004141"/>
    </source>
</evidence>
<dbReference type="PANTHER" id="PTHR19432:SF7">
    <property type="entry name" value="SOLUTE CARRIER FAMILY 45 MEMBER 4"/>
    <property type="match status" value="1"/>
</dbReference>
<feature type="region of interest" description="Disordered" evidence="9">
    <location>
        <begin position="715"/>
        <end position="762"/>
    </location>
</feature>
<keyword evidence="5" id="KW-0769">Symport</keyword>
<keyword evidence="2" id="KW-0813">Transport</keyword>
<feature type="compositionally biased region" description="Basic and acidic residues" evidence="9">
    <location>
        <begin position="1"/>
        <end position="25"/>
    </location>
</feature>
<dbReference type="InterPro" id="IPR036259">
    <property type="entry name" value="MFS_trans_sf"/>
</dbReference>
<reference evidence="11" key="2">
    <citation type="submission" date="2025-09" db="UniProtKB">
        <authorList>
            <consortium name="Ensembl"/>
        </authorList>
    </citation>
    <scope>IDENTIFICATION</scope>
</reference>
<feature type="transmembrane region" description="Helical" evidence="10">
    <location>
        <begin position="60"/>
        <end position="78"/>
    </location>
</feature>
<dbReference type="InterPro" id="IPR011701">
    <property type="entry name" value="MFS"/>
</dbReference>
<evidence type="ECO:0000256" key="7">
    <source>
        <dbReference type="ARBA" id="ARBA00023136"/>
    </source>
</evidence>
<keyword evidence="12" id="KW-1185">Reference proteome</keyword>
<keyword evidence="6 10" id="KW-1133">Transmembrane helix</keyword>
<keyword evidence="3" id="KW-0597">Phosphoprotein</keyword>
<dbReference type="GO" id="GO:0008506">
    <property type="term" value="F:sucrose:proton symporter activity"/>
    <property type="evidence" value="ECO:0007669"/>
    <property type="project" value="TreeGrafter"/>
</dbReference>
<proteinExistence type="inferred from homology"/>
<evidence type="ECO:0000256" key="8">
    <source>
        <dbReference type="ARBA" id="ARBA00038193"/>
    </source>
</evidence>
<dbReference type="Gene3D" id="1.20.1250.20">
    <property type="entry name" value="MFS general substrate transporter like domains"/>
    <property type="match status" value="1"/>
</dbReference>
<feature type="transmembrane region" description="Helical" evidence="10">
    <location>
        <begin position="117"/>
        <end position="140"/>
    </location>
</feature>
<feature type="transmembrane region" description="Helical" evidence="10">
    <location>
        <begin position="229"/>
        <end position="249"/>
    </location>
</feature>
<sequence>MGKDAEEIEAKDFSETRRPKENAKDDESEGQEGVEEGRRAARIPLYRWVMHAAVMFGREFCYAMETALVTPVLLQIGLPEQYYSLTWFLSPILGLVFTPVIGSASDRCRLRWGRRRPFILALCLGVLLGVALFLNGSLIGLSIGDSPNSQPIGIVLTVLGVVVLDFSADALEGPIRAYLLDVADTEEQDMALNIHGLSAGLGGAVGYMLGGLDWTGTALGKAFKSQEQILFLFAGVIFIVSVTLHMLSIPERHFASKRLNKAGDWDDTSQLSLKPAGSVPLLLGVIPEEEAFTGDMESLSDREEADFFVIDKVRSKSDSVLAMPDATIHLDPDLDLEPRVYLPSTDFLPEMHLEDAYKPSDHNPGPLPPTGEPVLAKPMDPESGEPSLCQDSSTVKDAPVGQEIKAVNGSNVVKGHTSAKLGHRTATVSVLARPHLPTFYRQPSFTFSYHGKVGPRRCRLRHSRPFSPHPITTSQSLSDLRDIRKPLYQKELQLSVSTLSSEGSSSEEGPDLGRTIKLLWLSMFKMPKQLWRLCVCHLLTWFSIIAEAVFYTDFMGQVVYEGKPMAPANSTELQRYHNGVQMGCWGLVVYAATAAACSGTAVMAVFPNVYVSMIMISTMGIVSMSISYCPYALLGQYHEIKEYVTHSPANTRRGFGIDCAILSCQVYISQILVASALGSVVDAVNSVRVIPIVASGGSFLGFLTALFLVIYPDPEPDSSESDHSSASLPAEEDQTAEKTKDQRPTVLSLTDGDGLKRTENIV</sequence>
<feature type="transmembrane region" description="Helical" evidence="10">
    <location>
        <begin position="609"/>
        <end position="634"/>
    </location>
</feature>
<evidence type="ECO:0000256" key="9">
    <source>
        <dbReference type="SAM" id="MobiDB-lite"/>
    </source>
</evidence>
<feature type="transmembrane region" description="Helical" evidence="10">
    <location>
        <begin position="689"/>
        <end position="711"/>
    </location>
</feature>
<evidence type="ECO:0000256" key="3">
    <source>
        <dbReference type="ARBA" id="ARBA00022553"/>
    </source>
</evidence>
<protein>
    <submittedName>
        <fullName evidence="11">Solute carrier family 45 member 4b</fullName>
    </submittedName>
</protein>
<feature type="transmembrane region" description="Helical" evidence="10">
    <location>
        <begin position="192"/>
        <end position="209"/>
    </location>
</feature>
<name>A0A8C7XJH2_9TELE</name>
<comment type="subcellular location">
    <subcellularLocation>
        <location evidence="1">Membrane</location>
        <topology evidence="1">Multi-pass membrane protein</topology>
    </subcellularLocation>
</comment>
<comment type="similarity">
    <text evidence="8">Belongs to the glycoside-pentoside-hexuronide (GPH) cation symporter transporter (TC 2.A.2) family.</text>
</comment>
<dbReference type="FunFam" id="1.20.1250.20:FF:000069">
    <property type="entry name" value="Solute carrier family 45 member 4"/>
    <property type="match status" value="1"/>
</dbReference>
<evidence type="ECO:0000256" key="4">
    <source>
        <dbReference type="ARBA" id="ARBA00022692"/>
    </source>
</evidence>
<evidence type="ECO:0000256" key="6">
    <source>
        <dbReference type="ARBA" id="ARBA00022989"/>
    </source>
</evidence>
<accession>A0A8C7XJH2</accession>
<dbReference type="Proteomes" id="UP000694383">
    <property type="component" value="Unplaced"/>
</dbReference>
<feature type="transmembrane region" description="Helical" evidence="10">
    <location>
        <begin position="655"/>
        <end position="677"/>
    </location>
</feature>
<reference evidence="11" key="1">
    <citation type="submission" date="2025-08" db="UniProtKB">
        <authorList>
            <consortium name="Ensembl"/>
        </authorList>
    </citation>
    <scope>IDENTIFICATION</scope>
</reference>
<dbReference type="Ensembl" id="ENSOSIT00000015319.1">
    <property type="protein sequence ID" value="ENSOSIP00000014488.1"/>
    <property type="gene ID" value="ENSOSIG00000008184.1"/>
</dbReference>
<evidence type="ECO:0000256" key="10">
    <source>
        <dbReference type="SAM" id="Phobius"/>
    </source>
</evidence>
<keyword evidence="4 10" id="KW-0812">Transmembrane</keyword>
<feature type="region of interest" description="Disordered" evidence="9">
    <location>
        <begin position="1"/>
        <end position="36"/>
    </location>
</feature>
<dbReference type="Pfam" id="PF07690">
    <property type="entry name" value="MFS_1"/>
    <property type="match status" value="1"/>
</dbReference>
<keyword evidence="7 10" id="KW-0472">Membrane</keyword>
<feature type="transmembrane region" description="Helical" evidence="10">
    <location>
        <begin position="530"/>
        <end position="551"/>
    </location>
</feature>
<organism evidence="11 12">
    <name type="scientific">Oryzias sinensis</name>
    <name type="common">Chinese medaka</name>
    <dbReference type="NCBI Taxonomy" id="183150"/>
    <lineage>
        <taxon>Eukaryota</taxon>
        <taxon>Metazoa</taxon>
        <taxon>Chordata</taxon>
        <taxon>Craniata</taxon>
        <taxon>Vertebrata</taxon>
        <taxon>Euteleostomi</taxon>
        <taxon>Actinopterygii</taxon>
        <taxon>Neopterygii</taxon>
        <taxon>Teleostei</taxon>
        <taxon>Neoteleostei</taxon>
        <taxon>Acanthomorphata</taxon>
        <taxon>Ovalentaria</taxon>
        <taxon>Atherinomorphae</taxon>
        <taxon>Beloniformes</taxon>
        <taxon>Adrianichthyidae</taxon>
        <taxon>Oryziinae</taxon>
        <taxon>Oryzias</taxon>
    </lineage>
</organism>
<dbReference type="SUPFAM" id="SSF103473">
    <property type="entry name" value="MFS general substrate transporter"/>
    <property type="match status" value="1"/>
</dbReference>
<evidence type="ECO:0000256" key="2">
    <source>
        <dbReference type="ARBA" id="ARBA00022448"/>
    </source>
</evidence>
<evidence type="ECO:0000256" key="5">
    <source>
        <dbReference type="ARBA" id="ARBA00022847"/>
    </source>
</evidence>
<dbReference type="PANTHER" id="PTHR19432">
    <property type="entry name" value="SUGAR TRANSPORTER"/>
    <property type="match status" value="1"/>
</dbReference>
<evidence type="ECO:0000313" key="12">
    <source>
        <dbReference type="Proteomes" id="UP000694383"/>
    </source>
</evidence>
<dbReference type="GO" id="GO:0016020">
    <property type="term" value="C:membrane"/>
    <property type="evidence" value="ECO:0007669"/>
    <property type="project" value="UniProtKB-SubCell"/>
</dbReference>